<proteinExistence type="predicted"/>
<organism evidence="1 2">
    <name type="scientific">Mucilaginibacter gotjawali</name>
    <dbReference type="NCBI Taxonomy" id="1550579"/>
    <lineage>
        <taxon>Bacteria</taxon>
        <taxon>Pseudomonadati</taxon>
        <taxon>Bacteroidota</taxon>
        <taxon>Sphingobacteriia</taxon>
        <taxon>Sphingobacteriales</taxon>
        <taxon>Sphingobacteriaceae</taxon>
        <taxon>Mucilaginibacter</taxon>
    </lineage>
</organism>
<accession>A0A0X8X6Z1</accession>
<evidence type="ECO:0000313" key="1">
    <source>
        <dbReference type="EMBL" id="BAU54639.1"/>
    </source>
</evidence>
<sequence length="144" mass="16417">MNQQNYHCSIAADVTPHEAFEAVNHVNEWWAKKIEGSAEKLNDVFTVRFGDTWVAFKIAEFIPDKKVVWQVTDCYLPWLNDKTEWNGTSVAFEISALGDETQVTLTHIGLVPGVECYGMCEAGWNHHFRESFFKLLTEHVGAPE</sequence>
<dbReference type="OrthoDB" id="287565at2"/>
<dbReference type="RefSeq" id="WP_096352653.1">
    <property type="nucleotide sequence ID" value="NZ_AP017313.1"/>
</dbReference>
<dbReference type="KEGG" id="mgot:MgSA37_02815"/>
<dbReference type="AlphaFoldDB" id="A0A0X8X6Z1"/>
<protein>
    <submittedName>
        <fullName evidence="1">Uncharacterized protein</fullName>
    </submittedName>
</protein>
<name>A0A0X8X6Z1_9SPHI</name>
<dbReference type="InterPro" id="IPR023393">
    <property type="entry name" value="START-like_dom_sf"/>
</dbReference>
<dbReference type="Gene3D" id="3.30.530.20">
    <property type="match status" value="1"/>
</dbReference>
<dbReference type="EMBL" id="AP017313">
    <property type="protein sequence ID" value="BAU54639.1"/>
    <property type="molecule type" value="Genomic_DNA"/>
</dbReference>
<dbReference type="Proteomes" id="UP000218263">
    <property type="component" value="Chromosome"/>
</dbReference>
<dbReference type="CDD" id="cd07814">
    <property type="entry name" value="SRPBCC_CalC_Aha1-like"/>
    <property type="match status" value="1"/>
</dbReference>
<reference evidence="1 2" key="1">
    <citation type="submission" date="2015-12" db="EMBL/GenBank/DDBJ databases">
        <title>Genome sequence of Mucilaginibacter gotjawali.</title>
        <authorList>
            <person name="Lee J.S."/>
            <person name="Lee K.C."/>
            <person name="Kim K.K."/>
            <person name="Lee B.W."/>
        </authorList>
    </citation>
    <scope>NUCLEOTIDE SEQUENCE [LARGE SCALE GENOMIC DNA]</scope>
    <source>
        <strain evidence="1 2">SA3-7</strain>
    </source>
</reference>
<gene>
    <name evidence="1" type="ORF">MgSA37_02815</name>
</gene>
<dbReference type="SUPFAM" id="SSF55961">
    <property type="entry name" value="Bet v1-like"/>
    <property type="match status" value="1"/>
</dbReference>
<keyword evidence="2" id="KW-1185">Reference proteome</keyword>
<evidence type="ECO:0000313" key="2">
    <source>
        <dbReference type="Proteomes" id="UP000218263"/>
    </source>
</evidence>